<evidence type="ECO:0000313" key="4">
    <source>
        <dbReference type="Proteomes" id="UP000595917"/>
    </source>
</evidence>
<sequence>MKNSLPLFRIVLFLFFCRMAVPQTVTAQENPAADQDELSLPDITEKPRIGVALIEAMASNLVLGGVNRFIRRADYAYISLDSINSNVTSTWVWDQDEFPVNQLGHPYQGSFYYIAGRSNGLSFWQSSALTAGNSIFWELIMETETPSINDLILTTAGSISVGEMLHRLYVASDSAGFFFKWILSPFDGINDAIFGNRRNPQNYSPLYQEETYFSFGPGMLLSRMDSQRTGTVDITRPSLFIEGGIVYGNPYSKRVRAPYDHFEVRARVQGSIPYYSLELFSDGALYTIGLWDTEKHQSALTLNLHYDFIYGSLVNYSANSLGLGYKMHQSVSENWELSFKSHLNWVFLGASEFIRIWYGDITYEDEDAEHRTYDFSTGGGAKIYFYALHSRFGGIYLDGLVNFLYTIPGTVPENGSPGFAVIGMGNISYEKEIKAGWHAGITASGYWKSGFYTEAKNVHELITSCSLYAKKRF</sequence>
<feature type="signal peptide" evidence="1">
    <location>
        <begin position="1"/>
        <end position="27"/>
    </location>
</feature>
<evidence type="ECO:0000313" key="3">
    <source>
        <dbReference type="EMBL" id="QQO08472.1"/>
    </source>
</evidence>
<dbReference type="Proteomes" id="UP000595917">
    <property type="component" value="Chromosome"/>
</dbReference>
<name>A0A7T7XLH6_9SPIR</name>
<dbReference type="KEGG" id="bhc:JFL75_16265"/>
<dbReference type="RefSeq" id="WP_215625778.1">
    <property type="nucleotide sequence ID" value="NZ_CP067089.2"/>
</dbReference>
<gene>
    <name evidence="3" type="ORF">JFL75_16265</name>
</gene>
<accession>A0A7T7XLH6</accession>
<dbReference type="EMBL" id="CP067089">
    <property type="protein sequence ID" value="QQO08472.1"/>
    <property type="molecule type" value="Genomic_DNA"/>
</dbReference>
<evidence type="ECO:0000256" key="1">
    <source>
        <dbReference type="SAM" id="SignalP"/>
    </source>
</evidence>
<organism evidence="3 4">
    <name type="scientific">Breznakiella homolactica</name>
    <dbReference type="NCBI Taxonomy" id="2798577"/>
    <lineage>
        <taxon>Bacteria</taxon>
        <taxon>Pseudomonadati</taxon>
        <taxon>Spirochaetota</taxon>
        <taxon>Spirochaetia</taxon>
        <taxon>Spirochaetales</taxon>
        <taxon>Breznakiellaceae</taxon>
        <taxon>Breznakiella</taxon>
    </lineage>
</organism>
<evidence type="ECO:0000259" key="2">
    <source>
        <dbReference type="Pfam" id="PF13084"/>
    </source>
</evidence>
<dbReference type="Pfam" id="PF13084">
    <property type="entry name" value="DUF3943"/>
    <property type="match status" value="1"/>
</dbReference>
<feature type="domain" description="DUF3943" evidence="2">
    <location>
        <begin position="91"/>
        <end position="168"/>
    </location>
</feature>
<dbReference type="AlphaFoldDB" id="A0A7T7XLH6"/>
<dbReference type="InterPro" id="IPR025079">
    <property type="entry name" value="DUF3943"/>
</dbReference>
<reference evidence="3" key="1">
    <citation type="submission" date="2021-01" db="EMBL/GenBank/DDBJ databases">
        <title>Description of Breznakiella homolactica.</title>
        <authorList>
            <person name="Song Y."/>
            <person name="Brune A."/>
        </authorList>
    </citation>
    <scope>NUCLEOTIDE SEQUENCE</scope>
    <source>
        <strain evidence="3">RmG30</strain>
    </source>
</reference>
<keyword evidence="1" id="KW-0732">Signal</keyword>
<proteinExistence type="predicted"/>
<protein>
    <submittedName>
        <fullName evidence="3">DUF3943 domain-containing protein</fullName>
    </submittedName>
</protein>
<keyword evidence="4" id="KW-1185">Reference proteome</keyword>
<feature type="chain" id="PRO_5030633960" evidence="1">
    <location>
        <begin position="28"/>
        <end position="473"/>
    </location>
</feature>